<dbReference type="Proteomes" id="UP000002029">
    <property type="component" value="Chromosome"/>
</dbReference>
<dbReference type="RefSeq" id="WP_012895575.1">
    <property type="nucleotide sequence ID" value="NC_013595.1"/>
</dbReference>
<gene>
    <name evidence="1" type="ordered locus">Sros_9231</name>
</gene>
<evidence type="ECO:0000313" key="2">
    <source>
        <dbReference type="Proteomes" id="UP000002029"/>
    </source>
</evidence>
<dbReference type="KEGG" id="sro:Sros_9231"/>
<evidence type="ECO:0008006" key="3">
    <source>
        <dbReference type="Google" id="ProtNLM"/>
    </source>
</evidence>
<keyword evidence="2" id="KW-1185">Reference proteome</keyword>
<dbReference type="HOGENOM" id="CLU_178398_0_0_11"/>
<protein>
    <recommendedName>
        <fullName evidence="3">ABM domain-containing protein</fullName>
    </recommendedName>
</protein>
<dbReference type="EMBL" id="CP001814">
    <property type="protein sequence ID" value="ACZ91849.1"/>
    <property type="molecule type" value="Genomic_DNA"/>
</dbReference>
<organism evidence="1 2">
    <name type="scientific">Streptosporangium roseum (strain ATCC 12428 / DSM 43021 / JCM 3005 / KCTC 9067 / NCIMB 10171 / NRRL 2505 / NI 9100)</name>
    <dbReference type="NCBI Taxonomy" id="479432"/>
    <lineage>
        <taxon>Bacteria</taxon>
        <taxon>Bacillati</taxon>
        <taxon>Actinomycetota</taxon>
        <taxon>Actinomycetes</taxon>
        <taxon>Streptosporangiales</taxon>
        <taxon>Streptosporangiaceae</taxon>
        <taxon>Streptosporangium</taxon>
    </lineage>
</organism>
<reference evidence="1 2" key="1">
    <citation type="journal article" date="2010" name="Stand. Genomic Sci.">
        <title>Complete genome sequence of Streptosporangium roseum type strain (NI 9100).</title>
        <authorList>
            <person name="Nolan M."/>
            <person name="Sikorski J."/>
            <person name="Jando M."/>
            <person name="Lucas S."/>
            <person name="Lapidus A."/>
            <person name="Glavina Del Rio T."/>
            <person name="Chen F."/>
            <person name="Tice H."/>
            <person name="Pitluck S."/>
            <person name="Cheng J.F."/>
            <person name="Chertkov O."/>
            <person name="Sims D."/>
            <person name="Meincke L."/>
            <person name="Brettin T."/>
            <person name="Han C."/>
            <person name="Detter J.C."/>
            <person name="Bruce D."/>
            <person name="Goodwin L."/>
            <person name="Land M."/>
            <person name="Hauser L."/>
            <person name="Chang Y.J."/>
            <person name="Jeffries C.D."/>
            <person name="Ivanova N."/>
            <person name="Mavromatis K."/>
            <person name="Mikhailova N."/>
            <person name="Chen A."/>
            <person name="Palaniappan K."/>
            <person name="Chain P."/>
            <person name="Rohde M."/>
            <person name="Goker M."/>
            <person name="Bristow J."/>
            <person name="Eisen J.A."/>
            <person name="Markowitz V."/>
            <person name="Hugenholtz P."/>
            <person name="Kyrpides N.C."/>
            <person name="Klenk H.P."/>
        </authorList>
    </citation>
    <scope>NUCLEOTIDE SEQUENCE [LARGE SCALE GENOMIC DNA]</scope>
    <source>
        <strain evidence="2">ATCC 12428 / DSM 43021 / JCM 3005 / NI 9100</strain>
    </source>
</reference>
<sequence length="98" mass="11306">MQVMIRYKVRSDQVERNLELLHAVYEELASVRPEGMRHASFQLEDEVSFVDFAVFDGPGPGPLPLLKAFQRFRTTLDARCDELPVLTDLHQAGSYRFH</sequence>
<dbReference type="OrthoDB" id="163010at2"/>
<dbReference type="STRING" id="479432.Sros_9231"/>
<dbReference type="AlphaFoldDB" id="D2BCM9"/>
<accession>D2BCM9</accession>
<proteinExistence type="predicted"/>
<dbReference type="eggNOG" id="ENOG5030JAB">
    <property type="taxonomic scope" value="Bacteria"/>
</dbReference>
<name>D2BCM9_STRRD</name>
<evidence type="ECO:0000313" key="1">
    <source>
        <dbReference type="EMBL" id="ACZ91849.1"/>
    </source>
</evidence>